<keyword evidence="10" id="KW-0812">Transmembrane</keyword>
<keyword evidence="8" id="KW-0961">Cell wall biogenesis/degradation</keyword>
<evidence type="ECO:0000256" key="8">
    <source>
        <dbReference type="ARBA" id="ARBA00023316"/>
    </source>
</evidence>
<comment type="catalytic activity">
    <reaction evidence="1 9">
        <text>D-alanyl-D-alanine + H2O = 2 D-alanine</text>
        <dbReference type="Rhea" id="RHEA:20661"/>
        <dbReference type="ChEBI" id="CHEBI:15377"/>
        <dbReference type="ChEBI" id="CHEBI:57416"/>
        <dbReference type="ChEBI" id="CHEBI:57822"/>
        <dbReference type="EC" id="3.4.13.22"/>
    </reaction>
</comment>
<keyword evidence="5 9" id="KW-0862">Zinc</keyword>
<dbReference type="PANTHER" id="PTHR43126">
    <property type="entry name" value="D-ALANYL-D-ALANINE DIPEPTIDASE"/>
    <property type="match status" value="1"/>
</dbReference>
<keyword evidence="10" id="KW-1133">Transmembrane helix</keyword>
<dbReference type="HAMAP" id="MF_01924">
    <property type="entry name" value="A_A_dipeptidase"/>
    <property type="match status" value="1"/>
</dbReference>
<dbReference type="CDD" id="cd14817">
    <property type="entry name" value="D-Ala-D-Ala_dipeptidase_VanX"/>
    <property type="match status" value="1"/>
</dbReference>
<keyword evidence="10" id="KW-0472">Membrane</keyword>
<evidence type="ECO:0000256" key="4">
    <source>
        <dbReference type="ARBA" id="ARBA00022801"/>
    </source>
</evidence>
<keyword evidence="4 9" id="KW-0378">Hydrolase</keyword>
<dbReference type="PANTHER" id="PTHR43126:SF1">
    <property type="entry name" value="D-ALANYL-D-ALANINE DIPEPTIDASE"/>
    <property type="match status" value="1"/>
</dbReference>
<dbReference type="GO" id="GO:0008270">
    <property type="term" value="F:zinc ion binding"/>
    <property type="evidence" value="ECO:0007669"/>
    <property type="project" value="UniProtKB-UniRule"/>
</dbReference>
<feature type="site" description="Transition state stabilizer" evidence="9">
    <location>
        <position position="150"/>
    </location>
</feature>
<evidence type="ECO:0000256" key="1">
    <source>
        <dbReference type="ARBA" id="ARBA00001362"/>
    </source>
</evidence>
<comment type="caution">
    <text evidence="11">The sequence shown here is derived from an EMBL/GenBank/DDBJ whole genome shotgun (WGS) entry which is preliminary data.</text>
</comment>
<dbReference type="InterPro" id="IPR009045">
    <property type="entry name" value="Zn_M74/Hedgehog-like"/>
</dbReference>
<comment type="cofactor">
    <cofactor evidence="9">
        <name>Zn(2+)</name>
        <dbReference type="ChEBI" id="CHEBI:29105"/>
    </cofactor>
    <text evidence="9">Binds 1 zinc ion per subunit.</text>
</comment>
<evidence type="ECO:0000256" key="10">
    <source>
        <dbReference type="SAM" id="Phobius"/>
    </source>
</evidence>
<dbReference type="EC" id="3.4.13.22" evidence="9"/>
<keyword evidence="6 9" id="KW-0224">Dipeptidase</keyword>
<keyword evidence="3 9" id="KW-0479">Metal-binding</keyword>
<evidence type="ECO:0000256" key="9">
    <source>
        <dbReference type="HAMAP-Rule" id="MF_01924"/>
    </source>
</evidence>
<feature type="transmembrane region" description="Helical" evidence="10">
    <location>
        <begin position="57"/>
        <end position="78"/>
    </location>
</feature>
<dbReference type="AlphaFoldDB" id="A0A9W6RNS7"/>
<evidence type="ECO:0000313" key="11">
    <source>
        <dbReference type="EMBL" id="GLY78869.1"/>
    </source>
</evidence>
<dbReference type="GO" id="GO:0008237">
    <property type="term" value="F:metallopeptidase activity"/>
    <property type="evidence" value="ECO:0007669"/>
    <property type="project" value="UniProtKB-KW"/>
</dbReference>
<sequence>MLRHQPAGGRSPSHRGFQGVAPWATLWLTITARTGPRRTRRGLVTLRDAYRVRMKRAVFALCGLVVAALLAPAGPAAAEPRPHFVALSSVDSTIIQDIRYATPHNFTGRVVTGYQAPLCLLTVPAARALHRVQQGLLHRGYSLKVYDCYRPQRAVDRFVAWSGDPGDHAMKAEFYPEVDKSRLFDEGYIARRSGHSRGSTVDLSIVRLPATPTRPYRPGEHLTSCYAPKAQRFPDASIDMGTGFDCFDERAHTLDGRITGTAHTDRLWLKRLMEGAGFTGIPEEWWHFTYRQEPYPDTYFDVPVSPTEAGR</sequence>
<feature type="binding site" evidence="9">
    <location>
        <position position="202"/>
    </location>
    <ligand>
        <name>Zn(2+)</name>
        <dbReference type="ChEBI" id="CHEBI:29105"/>
        <note>catalytic</note>
    </ligand>
</feature>
<dbReference type="SUPFAM" id="SSF55166">
    <property type="entry name" value="Hedgehog/DD-peptidase"/>
    <property type="match status" value="1"/>
</dbReference>
<protein>
    <recommendedName>
        <fullName evidence="9">D-alanyl-D-alanine dipeptidase</fullName>
        <shortName evidence="9">D-Ala-D-Ala dipeptidase</shortName>
        <ecNumber evidence="9">3.4.13.22</ecNumber>
    </recommendedName>
</protein>
<keyword evidence="2 9" id="KW-0645">Protease</keyword>
<evidence type="ECO:0000256" key="5">
    <source>
        <dbReference type="ARBA" id="ARBA00022833"/>
    </source>
</evidence>
<dbReference type="Proteomes" id="UP001165135">
    <property type="component" value="Unassembled WGS sequence"/>
</dbReference>
<evidence type="ECO:0000256" key="2">
    <source>
        <dbReference type="ARBA" id="ARBA00022670"/>
    </source>
</evidence>
<feature type="active site" description="Proton donor/acceptor" evidence="9">
    <location>
        <position position="284"/>
    </location>
</feature>
<comment type="similarity">
    <text evidence="9">Belongs to the peptidase M15D family.</text>
</comment>
<comment type="function">
    <text evidence="9">Catalyzes hydrolysis of the D-alanyl-D-alanine dipeptide.</text>
</comment>
<dbReference type="EMBL" id="BSTJ01000010">
    <property type="protein sequence ID" value="GLY78869.1"/>
    <property type="molecule type" value="Genomic_DNA"/>
</dbReference>
<evidence type="ECO:0000313" key="12">
    <source>
        <dbReference type="Proteomes" id="UP001165135"/>
    </source>
</evidence>
<feature type="binding site" evidence="9">
    <location>
        <position position="287"/>
    </location>
    <ligand>
        <name>Zn(2+)</name>
        <dbReference type="ChEBI" id="CHEBI:29105"/>
        <note>catalytic</note>
    </ligand>
</feature>
<dbReference type="GO" id="GO:0071555">
    <property type="term" value="P:cell wall organization"/>
    <property type="evidence" value="ECO:0007669"/>
    <property type="project" value="UniProtKB-KW"/>
</dbReference>
<dbReference type="Gene3D" id="3.30.1380.10">
    <property type="match status" value="1"/>
</dbReference>
<evidence type="ECO:0000256" key="3">
    <source>
        <dbReference type="ARBA" id="ARBA00022723"/>
    </source>
</evidence>
<feature type="binding site" evidence="9">
    <location>
        <position position="195"/>
    </location>
    <ligand>
        <name>Zn(2+)</name>
        <dbReference type="ChEBI" id="CHEBI:29105"/>
        <note>catalytic</note>
    </ligand>
</feature>
<reference evidence="11" key="1">
    <citation type="submission" date="2023-03" db="EMBL/GenBank/DDBJ databases">
        <title>Actinoallomurus iriomotensis NBRC 103681.</title>
        <authorList>
            <person name="Ichikawa N."/>
            <person name="Sato H."/>
            <person name="Tonouchi N."/>
        </authorList>
    </citation>
    <scope>NUCLEOTIDE SEQUENCE</scope>
    <source>
        <strain evidence="11">NBRC 103681</strain>
    </source>
</reference>
<proteinExistence type="inferred from homology"/>
<dbReference type="InterPro" id="IPR000755">
    <property type="entry name" value="A_A_dipeptidase"/>
</dbReference>
<dbReference type="GO" id="GO:0160237">
    <property type="term" value="F:D-Ala-D-Ala dipeptidase activity"/>
    <property type="evidence" value="ECO:0007669"/>
    <property type="project" value="UniProtKB-EC"/>
</dbReference>
<evidence type="ECO:0000256" key="7">
    <source>
        <dbReference type="ARBA" id="ARBA00023049"/>
    </source>
</evidence>
<keyword evidence="7 9" id="KW-0482">Metalloprotease</keyword>
<accession>A0A9W6RNS7</accession>
<organism evidence="11 12">
    <name type="scientific">Actinoallomurus iriomotensis</name>
    <dbReference type="NCBI Taxonomy" id="478107"/>
    <lineage>
        <taxon>Bacteria</taxon>
        <taxon>Bacillati</taxon>
        <taxon>Actinomycetota</taxon>
        <taxon>Actinomycetes</taxon>
        <taxon>Streptosporangiales</taxon>
        <taxon>Thermomonosporaceae</taxon>
        <taxon>Actinoallomurus</taxon>
    </lineage>
</organism>
<name>A0A9W6RNS7_9ACTN</name>
<dbReference type="Pfam" id="PF01427">
    <property type="entry name" value="Peptidase_M15"/>
    <property type="match status" value="2"/>
</dbReference>
<evidence type="ECO:0000256" key="6">
    <source>
        <dbReference type="ARBA" id="ARBA00022997"/>
    </source>
</evidence>
<gene>
    <name evidence="11" type="ORF">Airi01_071360</name>
</gene>
<dbReference type="GO" id="GO:0006508">
    <property type="term" value="P:proteolysis"/>
    <property type="evidence" value="ECO:0007669"/>
    <property type="project" value="UniProtKB-KW"/>
</dbReference>